<keyword evidence="1" id="KW-0378">Hydrolase</keyword>
<dbReference type="EMBL" id="FNJB01000004">
    <property type="protein sequence ID" value="SDO71981.1"/>
    <property type="molecule type" value="Genomic_DNA"/>
</dbReference>
<dbReference type="AlphaFoldDB" id="A0A1H0LV84"/>
<dbReference type="GO" id="GO:0000272">
    <property type="term" value="P:polysaccharide catabolic process"/>
    <property type="evidence" value="ECO:0007669"/>
    <property type="project" value="UniProtKB-KW"/>
</dbReference>
<dbReference type="InterPro" id="IPR003961">
    <property type="entry name" value="FN3_dom"/>
</dbReference>
<sequence>MGNRPVPLLSRRIAAAALTVAVTATGIAAGARTAAAEPDTLTQTHTCVFPVIETQPVISVLSADLPQQVIGRTMAATQAELDVTLSADTAMMFPLLKTATVEGTVAVEFDITRTVNGQSDHVRTSAVFTVARTPLPAAPGPMPLVGAGVVPGLEMTGDGVARIDLTRIDLTLTLRKPDGTLVNIPDSLNPFTRACTLDPGQNNTLSAITFTHGDPGPDTPKNVRATAVSASSVSLAWDESWPGIGTVDGYEVFANGAKVATTVDKATTATVTGLAPDTAHTFTVRTYPTWSEFSTPLTVRTWPAVLRPVFDLSGTAKVKAANTSVTVAGSAAAEYNPASGAFTADLALKPAPASTKWLGIVPVTAEVGFVPEGKLAGTFTGAGLTVSAKVGITLSKLTVFGFPVAAPACRTVAPVVLDLRSAGVGATSFPPGGPGPVPPPGHILPGGTVSGGFSIPAFAGCEPYAGMVSTMVSGPDNTLELGLRAR</sequence>
<evidence type="ECO:0000259" key="4">
    <source>
        <dbReference type="PROSITE" id="PS50853"/>
    </source>
</evidence>
<proteinExistence type="predicted"/>
<dbReference type="CDD" id="cd00063">
    <property type="entry name" value="FN3"/>
    <property type="match status" value="1"/>
</dbReference>
<dbReference type="InterPro" id="IPR046542">
    <property type="entry name" value="DUF6801"/>
</dbReference>
<evidence type="ECO:0000256" key="2">
    <source>
        <dbReference type="ARBA" id="ARBA00023326"/>
    </source>
</evidence>
<dbReference type="STRING" id="504798.SAMN05421871_1091"/>
<keyword evidence="6" id="KW-1185">Reference proteome</keyword>
<dbReference type="Pfam" id="PF20611">
    <property type="entry name" value="DUF6801"/>
    <property type="match status" value="1"/>
</dbReference>
<evidence type="ECO:0000313" key="5">
    <source>
        <dbReference type="EMBL" id="SDO71981.1"/>
    </source>
</evidence>
<dbReference type="GO" id="GO:0016798">
    <property type="term" value="F:hydrolase activity, acting on glycosyl bonds"/>
    <property type="evidence" value="ECO:0007669"/>
    <property type="project" value="UniProtKB-KW"/>
</dbReference>
<accession>A0A1H0LV84</accession>
<dbReference type="OrthoDB" id="4863392at2"/>
<organism evidence="5 6">
    <name type="scientific">Actinokineospora alba</name>
    <dbReference type="NCBI Taxonomy" id="504798"/>
    <lineage>
        <taxon>Bacteria</taxon>
        <taxon>Bacillati</taxon>
        <taxon>Actinomycetota</taxon>
        <taxon>Actinomycetes</taxon>
        <taxon>Pseudonocardiales</taxon>
        <taxon>Pseudonocardiaceae</taxon>
        <taxon>Actinokineospora</taxon>
    </lineage>
</organism>
<evidence type="ECO:0000256" key="3">
    <source>
        <dbReference type="SAM" id="SignalP"/>
    </source>
</evidence>
<keyword evidence="3" id="KW-0732">Signal</keyword>
<gene>
    <name evidence="5" type="ORF">SAMN05192558_104296</name>
</gene>
<feature type="domain" description="Fibronectin type-III" evidence="4">
    <location>
        <begin position="219"/>
        <end position="304"/>
    </location>
</feature>
<protein>
    <submittedName>
        <fullName evidence="5">Fibronectin type III domain-containing protein</fullName>
    </submittedName>
</protein>
<dbReference type="Gene3D" id="2.60.40.10">
    <property type="entry name" value="Immunoglobulins"/>
    <property type="match status" value="1"/>
</dbReference>
<dbReference type="Proteomes" id="UP000199651">
    <property type="component" value="Unassembled WGS sequence"/>
</dbReference>
<feature type="chain" id="PRO_5039265803" evidence="3">
    <location>
        <begin position="29"/>
        <end position="486"/>
    </location>
</feature>
<name>A0A1H0LV84_9PSEU</name>
<dbReference type="Pfam" id="PF00041">
    <property type="entry name" value="fn3"/>
    <property type="match status" value="1"/>
</dbReference>
<evidence type="ECO:0000313" key="6">
    <source>
        <dbReference type="Proteomes" id="UP000199651"/>
    </source>
</evidence>
<keyword evidence="1" id="KW-0326">Glycosidase</keyword>
<dbReference type="PROSITE" id="PS50853">
    <property type="entry name" value="FN3"/>
    <property type="match status" value="1"/>
</dbReference>
<dbReference type="SUPFAM" id="SSF49265">
    <property type="entry name" value="Fibronectin type III"/>
    <property type="match status" value="1"/>
</dbReference>
<keyword evidence="2" id="KW-0624">Polysaccharide degradation</keyword>
<dbReference type="RefSeq" id="WP_091373719.1">
    <property type="nucleotide sequence ID" value="NZ_FNDV01000009.1"/>
</dbReference>
<keyword evidence="2" id="KW-0119">Carbohydrate metabolism</keyword>
<dbReference type="SMART" id="SM00060">
    <property type="entry name" value="FN3"/>
    <property type="match status" value="1"/>
</dbReference>
<feature type="signal peptide" evidence="3">
    <location>
        <begin position="1"/>
        <end position="28"/>
    </location>
</feature>
<dbReference type="InterPro" id="IPR036116">
    <property type="entry name" value="FN3_sf"/>
</dbReference>
<dbReference type="InterPro" id="IPR013783">
    <property type="entry name" value="Ig-like_fold"/>
</dbReference>
<evidence type="ECO:0000256" key="1">
    <source>
        <dbReference type="ARBA" id="ARBA00023295"/>
    </source>
</evidence>
<reference evidence="6" key="1">
    <citation type="submission" date="2016-10" db="EMBL/GenBank/DDBJ databases">
        <authorList>
            <person name="Varghese N."/>
            <person name="Submissions S."/>
        </authorList>
    </citation>
    <scope>NUCLEOTIDE SEQUENCE [LARGE SCALE GENOMIC DNA]</scope>
    <source>
        <strain evidence="6">IBRC-M 10655</strain>
    </source>
</reference>